<reference evidence="4" key="2">
    <citation type="journal article" date="2024" name="Plant">
        <title>Genomic evolution and insights into agronomic trait innovations of Sesamum species.</title>
        <authorList>
            <person name="Miao H."/>
            <person name="Wang L."/>
            <person name="Qu L."/>
            <person name="Liu H."/>
            <person name="Sun Y."/>
            <person name="Le M."/>
            <person name="Wang Q."/>
            <person name="Wei S."/>
            <person name="Zheng Y."/>
            <person name="Lin W."/>
            <person name="Duan Y."/>
            <person name="Cao H."/>
            <person name="Xiong S."/>
            <person name="Wang X."/>
            <person name="Wei L."/>
            <person name="Li C."/>
            <person name="Ma Q."/>
            <person name="Ju M."/>
            <person name="Zhao R."/>
            <person name="Li G."/>
            <person name="Mu C."/>
            <person name="Tian Q."/>
            <person name="Mei H."/>
            <person name="Zhang T."/>
            <person name="Gao T."/>
            <person name="Zhang H."/>
        </authorList>
    </citation>
    <scope>NUCLEOTIDE SEQUENCE</scope>
    <source>
        <strain evidence="4">3651</strain>
    </source>
</reference>
<dbReference type="PANTHER" id="PTHR47939:SF10">
    <property type="entry name" value="PENTACOTRIPEPTIDE-REPEAT REGION OF PRORP DOMAIN-CONTAINING PROTEIN"/>
    <property type="match status" value="1"/>
</dbReference>
<feature type="repeat" description="PPR" evidence="3">
    <location>
        <begin position="561"/>
        <end position="596"/>
    </location>
</feature>
<accession>A0AAE1YG85</accession>
<name>A0AAE1YG85_9LAMI</name>
<feature type="repeat" description="PPR" evidence="3">
    <location>
        <begin position="456"/>
        <end position="490"/>
    </location>
</feature>
<evidence type="ECO:0000313" key="4">
    <source>
        <dbReference type="EMBL" id="KAK4429614.1"/>
    </source>
</evidence>
<evidence type="ECO:0000313" key="5">
    <source>
        <dbReference type="Proteomes" id="UP001293254"/>
    </source>
</evidence>
<evidence type="ECO:0000256" key="3">
    <source>
        <dbReference type="PROSITE-ProRule" id="PRU00708"/>
    </source>
</evidence>
<evidence type="ECO:0000256" key="1">
    <source>
        <dbReference type="ARBA" id="ARBA00007626"/>
    </source>
</evidence>
<sequence>MWRPLARRALLNRGTAAQKLLPPVYNLQVPNPETVALPLPSAESASRFSFFSAKSHVYGSPRFFSSNPTGKYEDPASEPPISEANEIIGDFDFSAVNVVDRTTKPEFENGVSIFDDTMENLEANKGVGENFEGSVSLDESLDSVAAEDESLGEVKKNDPEKVENLLSLLQSSGSDTGSLESNMEGMDLVLDEEFVLKVLETPYIPGENLISFFRWILKNPEFKVTTPVVDALVTAVCMGNRRREAYALWDLITEVGEKEKGVVSTDCLNELITEFSRLGKGKAAFDVFSKFEQFGCLLNADTYYLTIEALCKRSFYNWASSVCEKMLNAGNLPDGERVGKIISYLCKGGLTKDAHLVYMYAKDKKTYLPRSSINFLVGSLSRIEKTGKGTDKEINKELDGETVSLAVEMLNDYSALDRKYATKPFSSVIKKLCWIEDVGRAKRLLLEMIDFGPPPGNAVFNCVVNGLTKSGDMEEAMKIMKLMENRGLKPDVYTYSVIMSGYARGGAMEEACKIYDEAKKQHAKLSPATFHTLIRGFCKLEQYDKAVRLIGEMKEHGVNPNHDEYNKLIKSLCMKALDWETAEKLQEEMKLNGLILNGRTSALIRAVKELKEGVPA</sequence>
<dbReference type="NCBIfam" id="TIGR00756">
    <property type="entry name" value="PPR"/>
    <property type="match status" value="3"/>
</dbReference>
<dbReference type="Gene3D" id="1.25.40.10">
    <property type="entry name" value="Tetratricopeptide repeat domain"/>
    <property type="match status" value="3"/>
</dbReference>
<gene>
    <name evidence="4" type="ORF">Salat_1262000</name>
</gene>
<feature type="repeat" description="PPR" evidence="3">
    <location>
        <begin position="491"/>
        <end position="525"/>
    </location>
</feature>
<comment type="caution">
    <text evidence="4">The sequence shown here is derived from an EMBL/GenBank/DDBJ whole genome shotgun (WGS) entry which is preliminary data.</text>
</comment>
<dbReference type="InterPro" id="IPR011990">
    <property type="entry name" value="TPR-like_helical_dom_sf"/>
</dbReference>
<dbReference type="PANTHER" id="PTHR47939">
    <property type="entry name" value="MEMBRANE-ASSOCIATED SALT-INDUCIBLE PROTEIN-LIKE"/>
    <property type="match status" value="1"/>
</dbReference>
<proteinExistence type="inferred from homology"/>
<feature type="repeat" description="PPR" evidence="3">
    <location>
        <begin position="526"/>
        <end position="560"/>
    </location>
</feature>
<keyword evidence="5" id="KW-1185">Reference proteome</keyword>
<dbReference type="InterPro" id="IPR050667">
    <property type="entry name" value="PPR-containing_protein"/>
</dbReference>
<comment type="similarity">
    <text evidence="1">Belongs to the PPR family. P subfamily.</text>
</comment>
<dbReference type="InterPro" id="IPR002885">
    <property type="entry name" value="PPR_rpt"/>
</dbReference>
<dbReference type="PROSITE" id="PS51375">
    <property type="entry name" value="PPR"/>
    <property type="match status" value="4"/>
</dbReference>
<dbReference type="Proteomes" id="UP001293254">
    <property type="component" value="Unassembled WGS sequence"/>
</dbReference>
<dbReference type="Pfam" id="PF13041">
    <property type="entry name" value="PPR_2"/>
    <property type="match status" value="2"/>
</dbReference>
<dbReference type="AlphaFoldDB" id="A0AAE1YG85"/>
<keyword evidence="2" id="KW-0677">Repeat</keyword>
<evidence type="ECO:0000256" key="2">
    <source>
        <dbReference type="ARBA" id="ARBA00022737"/>
    </source>
</evidence>
<organism evidence="4 5">
    <name type="scientific">Sesamum alatum</name>
    <dbReference type="NCBI Taxonomy" id="300844"/>
    <lineage>
        <taxon>Eukaryota</taxon>
        <taxon>Viridiplantae</taxon>
        <taxon>Streptophyta</taxon>
        <taxon>Embryophyta</taxon>
        <taxon>Tracheophyta</taxon>
        <taxon>Spermatophyta</taxon>
        <taxon>Magnoliopsida</taxon>
        <taxon>eudicotyledons</taxon>
        <taxon>Gunneridae</taxon>
        <taxon>Pentapetalae</taxon>
        <taxon>asterids</taxon>
        <taxon>lamiids</taxon>
        <taxon>Lamiales</taxon>
        <taxon>Pedaliaceae</taxon>
        <taxon>Sesamum</taxon>
    </lineage>
</organism>
<protein>
    <submittedName>
        <fullName evidence="4">Pentatricopeptide repeat-containing protein, mitochondrial</fullName>
    </submittedName>
</protein>
<dbReference type="EMBL" id="JACGWO010000004">
    <property type="protein sequence ID" value="KAK4429614.1"/>
    <property type="molecule type" value="Genomic_DNA"/>
</dbReference>
<reference evidence="4" key="1">
    <citation type="submission" date="2020-06" db="EMBL/GenBank/DDBJ databases">
        <authorList>
            <person name="Li T."/>
            <person name="Hu X."/>
            <person name="Zhang T."/>
            <person name="Song X."/>
            <person name="Zhang H."/>
            <person name="Dai N."/>
            <person name="Sheng W."/>
            <person name="Hou X."/>
            <person name="Wei L."/>
        </authorList>
    </citation>
    <scope>NUCLEOTIDE SEQUENCE</scope>
    <source>
        <strain evidence="4">3651</strain>
        <tissue evidence="4">Leaf</tissue>
    </source>
</reference>